<evidence type="ECO:0000259" key="4">
    <source>
        <dbReference type="Pfam" id="PF00561"/>
    </source>
</evidence>
<evidence type="ECO:0000256" key="1">
    <source>
        <dbReference type="ARBA" id="ARBA00022801"/>
    </source>
</evidence>
<name>A0A9N8HLB7_9STRA</name>
<dbReference type="PANTHER" id="PTHR43329">
    <property type="entry name" value="EPOXIDE HYDROLASE"/>
    <property type="match status" value="1"/>
</dbReference>
<dbReference type="InterPro" id="IPR000639">
    <property type="entry name" value="Epox_hydrolase-like"/>
</dbReference>
<evidence type="ECO:0000256" key="2">
    <source>
        <dbReference type="ARBA" id="ARBA00038334"/>
    </source>
</evidence>
<dbReference type="InterPro" id="IPR029058">
    <property type="entry name" value="AB_hydrolase_fold"/>
</dbReference>
<dbReference type="InterPro" id="IPR000073">
    <property type="entry name" value="AB_hydrolase_1"/>
</dbReference>
<dbReference type="OrthoDB" id="408373at2759"/>
<keyword evidence="6" id="KW-1185">Reference proteome</keyword>
<dbReference type="GO" id="GO:0016787">
    <property type="term" value="F:hydrolase activity"/>
    <property type="evidence" value="ECO:0007669"/>
    <property type="project" value="UniProtKB-KW"/>
</dbReference>
<organism evidence="5 6">
    <name type="scientific">Seminavis robusta</name>
    <dbReference type="NCBI Taxonomy" id="568900"/>
    <lineage>
        <taxon>Eukaryota</taxon>
        <taxon>Sar</taxon>
        <taxon>Stramenopiles</taxon>
        <taxon>Ochrophyta</taxon>
        <taxon>Bacillariophyta</taxon>
        <taxon>Bacillariophyceae</taxon>
        <taxon>Bacillariophycidae</taxon>
        <taxon>Naviculales</taxon>
        <taxon>Naviculaceae</taxon>
        <taxon>Seminavis</taxon>
    </lineage>
</organism>
<accession>A0A9N8HLB7</accession>
<dbReference type="PRINTS" id="PR00412">
    <property type="entry name" value="EPOXHYDRLASE"/>
</dbReference>
<dbReference type="Pfam" id="PF00561">
    <property type="entry name" value="Abhydrolase_1"/>
    <property type="match status" value="1"/>
</dbReference>
<feature type="domain" description="AB hydrolase-1" evidence="4">
    <location>
        <begin position="140"/>
        <end position="256"/>
    </location>
</feature>
<reference evidence="5" key="1">
    <citation type="submission" date="2020-06" db="EMBL/GenBank/DDBJ databases">
        <authorList>
            <consortium name="Plant Systems Biology data submission"/>
        </authorList>
    </citation>
    <scope>NUCLEOTIDE SEQUENCE</scope>
    <source>
        <strain evidence="5">D6</strain>
    </source>
</reference>
<proteinExistence type="inferred from homology"/>
<evidence type="ECO:0000256" key="3">
    <source>
        <dbReference type="SAM" id="MobiDB-lite"/>
    </source>
</evidence>
<comment type="similarity">
    <text evidence="2">Belongs to the AB hydrolase superfamily. Epoxide hydrolase family.</text>
</comment>
<dbReference type="SUPFAM" id="SSF53474">
    <property type="entry name" value="alpha/beta-Hydrolases"/>
    <property type="match status" value="1"/>
</dbReference>
<dbReference type="EMBL" id="CAICTM010000797">
    <property type="protein sequence ID" value="CAB9516655.1"/>
    <property type="molecule type" value="Genomic_DNA"/>
</dbReference>
<keyword evidence="1 5" id="KW-0378">Hydrolase</keyword>
<evidence type="ECO:0000313" key="5">
    <source>
        <dbReference type="EMBL" id="CAB9516655.1"/>
    </source>
</evidence>
<sequence length="483" mass="54569">MPTVLSDHSDHLSLTSLSFSSIQEGQQHYHHRFPAHFHPSYASQIQQLHHLPPTRSSSPASVQGGCFPRALHAARWAKKTPKIKPARRLSSSSTITTKHIPHHHGPKWIHRHGMINGINYHWVETTNLNEDEGVKATDKPLVILLHGFPQFWYTWRHQIVPLGDAGYRVVAPDLRGFNLTDKPPCAPTRATTDDQGRTHHSGYDMETLTEDIRALILHLGHTEANIVGHDWGGIIGWAFAARFPHHTTKLVVMNAPHLGRWRDVVMDYSSASCFQQLWWSTWYTLCCQLLPSWIPEAVLSYQRSWILTHTMRPTPSCGPSPLSCVSNTLTEGTICAPVNPNKPDGFAAPGGGGCAGCWKRTELDMYRDAISQPGAIHALLEYYRNLWLSVQQVEKYGKIHRDLPILVLWGRNDKSFPRDTYAKGWEEWIEPRDKSNPQSNKASLLTVSYLDCGHFTPEEAPADVNNELLKFFQQPLPMLSAEV</sequence>
<feature type="compositionally biased region" description="Basic and acidic residues" evidence="3">
    <location>
        <begin position="191"/>
        <end position="200"/>
    </location>
</feature>
<dbReference type="AlphaFoldDB" id="A0A9N8HLB7"/>
<dbReference type="Proteomes" id="UP001153069">
    <property type="component" value="Unassembled WGS sequence"/>
</dbReference>
<comment type="caution">
    <text evidence="5">The sequence shown here is derived from an EMBL/GenBank/DDBJ whole genome shotgun (WGS) entry which is preliminary data.</text>
</comment>
<feature type="region of interest" description="Disordered" evidence="3">
    <location>
        <begin position="181"/>
        <end position="200"/>
    </location>
</feature>
<gene>
    <name evidence="5" type="ORF">SEMRO_798_G203970.1</name>
</gene>
<feature type="region of interest" description="Disordered" evidence="3">
    <location>
        <begin position="82"/>
        <end position="108"/>
    </location>
</feature>
<protein>
    <submittedName>
        <fullName evidence="5">AB hydrolase superfamily protein YfhM</fullName>
    </submittedName>
</protein>
<dbReference type="Gene3D" id="3.40.50.1820">
    <property type="entry name" value="alpha/beta hydrolase"/>
    <property type="match status" value="1"/>
</dbReference>
<evidence type="ECO:0000313" key="6">
    <source>
        <dbReference type="Proteomes" id="UP001153069"/>
    </source>
</evidence>
<feature type="compositionally biased region" description="Basic residues" evidence="3">
    <location>
        <begin position="99"/>
        <end position="108"/>
    </location>
</feature>